<dbReference type="AlphaFoldDB" id="A0AAV7G179"/>
<evidence type="ECO:0000256" key="3">
    <source>
        <dbReference type="ARBA" id="ARBA00022763"/>
    </source>
</evidence>
<evidence type="ECO:0000313" key="6">
    <source>
        <dbReference type="EMBL" id="KAH0449814.1"/>
    </source>
</evidence>
<dbReference type="EMBL" id="JAGFBR010000018">
    <property type="protein sequence ID" value="KAH0449814.1"/>
    <property type="molecule type" value="Genomic_DNA"/>
</dbReference>
<keyword evidence="3" id="KW-0227">DNA damage</keyword>
<dbReference type="Proteomes" id="UP000775213">
    <property type="component" value="Unassembled WGS sequence"/>
</dbReference>
<sequence>MVEDREMATSEGSSRLLNPLDLYLKKMELELSCTTYLNNLNQPMLPPCDHTVCSSCDGLSTNDGYNYPDCRLPYESKDLRPVTHIEKFLTIYKNMSSAISSLQQRLIMTVGIKVNQWRRKLANILPQEGPNCDTKYARSNDFVESKNEQLKKCLILLSLQKY</sequence>
<gene>
    <name evidence="6" type="ORF">IEQ34_020506</name>
</gene>
<dbReference type="GO" id="GO:0000724">
    <property type="term" value="P:double-strand break repair via homologous recombination"/>
    <property type="evidence" value="ECO:0007669"/>
    <property type="project" value="TreeGrafter"/>
</dbReference>
<accession>A0AAV7G179</accession>
<dbReference type="Gene3D" id="3.30.40.10">
    <property type="entry name" value="Zinc/RING finger domain, C3HC4 (zinc finger)"/>
    <property type="match status" value="1"/>
</dbReference>
<dbReference type="GO" id="GO:0005634">
    <property type="term" value="C:nucleus"/>
    <property type="evidence" value="ECO:0007669"/>
    <property type="project" value="UniProtKB-SubCell"/>
</dbReference>
<dbReference type="GO" id="GO:0045944">
    <property type="term" value="P:positive regulation of transcription by RNA polymerase II"/>
    <property type="evidence" value="ECO:0007669"/>
    <property type="project" value="TreeGrafter"/>
</dbReference>
<dbReference type="PANTHER" id="PTHR13763">
    <property type="entry name" value="BREAST CANCER TYPE 1 SUSCEPTIBILITY PROTEIN BRCA1"/>
    <property type="match status" value="1"/>
</dbReference>
<dbReference type="PANTHER" id="PTHR13763:SF6">
    <property type="entry name" value="OS05G0486600 PROTEIN"/>
    <property type="match status" value="1"/>
</dbReference>
<evidence type="ECO:0000313" key="7">
    <source>
        <dbReference type="Proteomes" id="UP000775213"/>
    </source>
</evidence>
<evidence type="ECO:0000256" key="1">
    <source>
        <dbReference type="ARBA" id="ARBA00004123"/>
    </source>
</evidence>
<comment type="caution">
    <text evidence="6">The sequence shown here is derived from an EMBL/GenBank/DDBJ whole genome shotgun (WGS) entry which is preliminary data.</text>
</comment>
<reference evidence="6 7" key="1">
    <citation type="journal article" date="2021" name="Hortic Res">
        <title>Chromosome-scale assembly of the Dendrobium chrysotoxum genome enhances the understanding of orchid evolution.</title>
        <authorList>
            <person name="Zhang Y."/>
            <person name="Zhang G.Q."/>
            <person name="Zhang D."/>
            <person name="Liu X.D."/>
            <person name="Xu X.Y."/>
            <person name="Sun W.H."/>
            <person name="Yu X."/>
            <person name="Zhu X."/>
            <person name="Wang Z.W."/>
            <person name="Zhao X."/>
            <person name="Zhong W.Y."/>
            <person name="Chen H."/>
            <person name="Yin W.L."/>
            <person name="Huang T."/>
            <person name="Niu S.C."/>
            <person name="Liu Z.J."/>
        </authorList>
    </citation>
    <scope>NUCLEOTIDE SEQUENCE [LARGE SCALE GENOMIC DNA]</scope>
    <source>
        <strain evidence="6">Lindl</strain>
    </source>
</reference>
<evidence type="ECO:0000256" key="4">
    <source>
        <dbReference type="ARBA" id="ARBA00023204"/>
    </source>
</evidence>
<protein>
    <submittedName>
        <fullName evidence="6">Uncharacterized protein</fullName>
    </submittedName>
</protein>
<name>A0AAV7G179_DENCH</name>
<evidence type="ECO:0000256" key="5">
    <source>
        <dbReference type="ARBA" id="ARBA00023242"/>
    </source>
</evidence>
<keyword evidence="2" id="KW-0677">Repeat</keyword>
<keyword evidence="5" id="KW-0539">Nucleus</keyword>
<evidence type="ECO:0000256" key="2">
    <source>
        <dbReference type="ARBA" id="ARBA00022737"/>
    </source>
</evidence>
<dbReference type="GO" id="GO:0004842">
    <property type="term" value="F:ubiquitin-protein transferase activity"/>
    <property type="evidence" value="ECO:0007669"/>
    <property type="project" value="TreeGrafter"/>
</dbReference>
<keyword evidence="4" id="KW-0234">DNA repair</keyword>
<dbReference type="SUPFAM" id="SSF57850">
    <property type="entry name" value="RING/U-box"/>
    <property type="match status" value="1"/>
</dbReference>
<comment type="subcellular location">
    <subcellularLocation>
        <location evidence="1">Nucleus</location>
    </subcellularLocation>
</comment>
<dbReference type="InterPro" id="IPR013083">
    <property type="entry name" value="Znf_RING/FYVE/PHD"/>
</dbReference>
<organism evidence="6 7">
    <name type="scientific">Dendrobium chrysotoxum</name>
    <name type="common">Orchid</name>
    <dbReference type="NCBI Taxonomy" id="161865"/>
    <lineage>
        <taxon>Eukaryota</taxon>
        <taxon>Viridiplantae</taxon>
        <taxon>Streptophyta</taxon>
        <taxon>Embryophyta</taxon>
        <taxon>Tracheophyta</taxon>
        <taxon>Spermatophyta</taxon>
        <taxon>Magnoliopsida</taxon>
        <taxon>Liliopsida</taxon>
        <taxon>Asparagales</taxon>
        <taxon>Orchidaceae</taxon>
        <taxon>Epidendroideae</taxon>
        <taxon>Malaxideae</taxon>
        <taxon>Dendrobiinae</taxon>
        <taxon>Dendrobium</taxon>
    </lineage>
</organism>
<dbReference type="InterPro" id="IPR031099">
    <property type="entry name" value="BRCA1-associated"/>
</dbReference>
<proteinExistence type="predicted"/>
<keyword evidence="7" id="KW-1185">Reference proteome</keyword>